<dbReference type="STRING" id="4846.A0A367K5F5"/>
<reference evidence="2 3" key="1">
    <citation type="journal article" date="2018" name="G3 (Bethesda)">
        <title>Phylogenetic and Phylogenomic Definition of Rhizopus Species.</title>
        <authorList>
            <person name="Gryganskyi A.P."/>
            <person name="Golan J."/>
            <person name="Dolatabadi S."/>
            <person name="Mondo S."/>
            <person name="Robb S."/>
            <person name="Idnurm A."/>
            <person name="Muszewska A."/>
            <person name="Steczkiewicz K."/>
            <person name="Masonjones S."/>
            <person name="Liao H.L."/>
            <person name="Gajdeczka M.T."/>
            <person name="Anike F."/>
            <person name="Vuek A."/>
            <person name="Anishchenko I.M."/>
            <person name="Voigt K."/>
            <person name="de Hoog G.S."/>
            <person name="Smith M.E."/>
            <person name="Heitman J."/>
            <person name="Vilgalys R."/>
            <person name="Stajich J.E."/>
        </authorList>
    </citation>
    <scope>NUCLEOTIDE SEQUENCE [LARGE SCALE GENOMIC DNA]</scope>
    <source>
        <strain evidence="2 3">LSU 92-RS-03</strain>
    </source>
</reference>
<feature type="non-terminal residue" evidence="2">
    <location>
        <position position="1"/>
    </location>
</feature>
<sequence length="189" mass="21511">LLENRLRDAYSQKENINLLLLDAQRNSQENQTARLLAEERASIAQRQSEVAQEAHQAALEKISKLYGNILKTEAKCREDAIKIANLSNSLVRQLSLKENHVDLSEIHIKMVHLEAANIKYRNEVATLSKQLEESQDKQESVECLLAEKEQAYAESLSELEKIHIELDLVKRSAACKHTENNKEVATNLK</sequence>
<accession>A0A367K5F5</accession>
<feature type="coiled-coil region" evidence="1">
    <location>
        <begin position="110"/>
        <end position="151"/>
    </location>
</feature>
<keyword evidence="3" id="KW-1185">Reference proteome</keyword>
<dbReference type="Proteomes" id="UP000253551">
    <property type="component" value="Unassembled WGS sequence"/>
</dbReference>
<gene>
    <name evidence="2" type="ORF">CU098_000207</name>
</gene>
<keyword evidence="1" id="KW-0175">Coiled coil</keyword>
<evidence type="ECO:0000313" key="2">
    <source>
        <dbReference type="EMBL" id="RCH97400.1"/>
    </source>
</evidence>
<dbReference type="EMBL" id="PJQM01002187">
    <property type="protein sequence ID" value="RCH97400.1"/>
    <property type="molecule type" value="Genomic_DNA"/>
</dbReference>
<evidence type="ECO:0000313" key="3">
    <source>
        <dbReference type="Proteomes" id="UP000253551"/>
    </source>
</evidence>
<protein>
    <submittedName>
        <fullName evidence="2">Uncharacterized protein</fullName>
    </submittedName>
</protein>
<evidence type="ECO:0000256" key="1">
    <source>
        <dbReference type="SAM" id="Coils"/>
    </source>
</evidence>
<organism evidence="2 3">
    <name type="scientific">Rhizopus stolonifer</name>
    <name type="common">Rhizopus nigricans</name>
    <dbReference type="NCBI Taxonomy" id="4846"/>
    <lineage>
        <taxon>Eukaryota</taxon>
        <taxon>Fungi</taxon>
        <taxon>Fungi incertae sedis</taxon>
        <taxon>Mucoromycota</taxon>
        <taxon>Mucoromycotina</taxon>
        <taxon>Mucoromycetes</taxon>
        <taxon>Mucorales</taxon>
        <taxon>Mucorineae</taxon>
        <taxon>Rhizopodaceae</taxon>
        <taxon>Rhizopus</taxon>
    </lineage>
</organism>
<dbReference type="AlphaFoldDB" id="A0A367K5F5"/>
<name>A0A367K5F5_RHIST</name>
<comment type="caution">
    <text evidence="2">The sequence shown here is derived from an EMBL/GenBank/DDBJ whole genome shotgun (WGS) entry which is preliminary data.</text>
</comment>
<proteinExistence type="predicted"/>
<dbReference type="OrthoDB" id="2289716at2759"/>